<evidence type="ECO:0000313" key="3">
    <source>
        <dbReference type="Proteomes" id="UP001519295"/>
    </source>
</evidence>
<protein>
    <submittedName>
        <fullName evidence="2">Uncharacterized protein</fullName>
    </submittedName>
</protein>
<feature type="compositionally biased region" description="Polar residues" evidence="1">
    <location>
        <begin position="175"/>
        <end position="186"/>
    </location>
</feature>
<feature type="compositionally biased region" description="Pro residues" evidence="1">
    <location>
        <begin position="201"/>
        <end position="214"/>
    </location>
</feature>
<name>A0ABS4W555_9PSEU</name>
<feature type="region of interest" description="Disordered" evidence="1">
    <location>
        <begin position="125"/>
        <end position="242"/>
    </location>
</feature>
<keyword evidence="3" id="KW-1185">Reference proteome</keyword>
<proteinExistence type="predicted"/>
<organism evidence="2 3">
    <name type="scientific">Pseudonocardia parietis</name>
    <dbReference type="NCBI Taxonomy" id="570936"/>
    <lineage>
        <taxon>Bacteria</taxon>
        <taxon>Bacillati</taxon>
        <taxon>Actinomycetota</taxon>
        <taxon>Actinomycetes</taxon>
        <taxon>Pseudonocardiales</taxon>
        <taxon>Pseudonocardiaceae</taxon>
        <taxon>Pseudonocardia</taxon>
    </lineage>
</organism>
<reference evidence="2 3" key="1">
    <citation type="submission" date="2021-03" db="EMBL/GenBank/DDBJ databases">
        <title>Sequencing the genomes of 1000 actinobacteria strains.</title>
        <authorList>
            <person name="Klenk H.-P."/>
        </authorList>
    </citation>
    <scope>NUCLEOTIDE SEQUENCE [LARGE SCALE GENOMIC DNA]</scope>
    <source>
        <strain evidence="2 3">DSM 45256</strain>
    </source>
</reference>
<feature type="compositionally biased region" description="Polar residues" evidence="1">
    <location>
        <begin position="231"/>
        <end position="242"/>
    </location>
</feature>
<comment type="caution">
    <text evidence="2">The sequence shown here is derived from an EMBL/GenBank/DDBJ whole genome shotgun (WGS) entry which is preliminary data.</text>
</comment>
<evidence type="ECO:0000313" key="2">
    <source>
        <dbReference type="EMBL" id="MBP2371353.1"/>
    </source>
</evidence>
<accession>A0ABS4W555</accession>
<sequence>MEPFFLTCMVVAYFLTKGKVDTAAYSNGKEPPGVVRARMKHDAGGGARTSSGRPTGRGAFGLMLASRWANACEAARQRDEHKAARRRAWYDETAPEKDAAWREKQLRKLERSDWARERWAQARGLISRPTAGTATDPWARRATTTSQGRNQSTPITDSPTSDTDAGPEDGEHTTTDPASPTDQPTTDEPAPGPAPESTTPDPDPPTAGTPPPAARPSTENDNDNDNDDHSSTAATPNQGSSNMYDEAVNRLIQAADQVAEYRSNLIAFADRLAGDGWGTEVIGPLQDTQSSLTAWENLYRDTAERIKNQGDQGAAAYDQAPYVPGPHAVLS</sequence>
<dbReference type="RefSeq" id="WP_210036515.1">
    <property type="nucleotide sequence ID" value="NZ_JAGINU010000002.1"/>
</dbReference>
<gene>
    <name evidence="2" type="ORF">JOF36_007126</name>
</gene>
<dbReference type="EMBL" id="JAGINU010000002">
    <property type="protein sequence ID" value="MBP2371353.1"/>
    <property type="molecule type" value="Genomic_DNA"/>
</dbReference>
<dbReference type="Proteomes" id="UP001519295">
    <property type="component" value="Unassembled WGS sequence"/>
</dbReference>
<feature type="compositionally biased region" description="Polar residues" evidence="1">
    <location>
        <begin position="142"/>
        <end position="151"/>
    </location>
</feature>
<evidence type="ECO:0000256" key="1">
    <source>
        <dbReference type="SAM" id="MobiDB-lite"/>
    </source>
</evidence>
<feature type="compositionally biased region" description="Low complexity" evidence="1">
    <location>
        <begin position="152"/>
        <end position="164"/>
    </location>
</feature>